<proteinExistence type="predicted"/>
<feature type="compositionally biased region" description="Basic and acidic residues" evidence="3">
    <location>
        <begin position="1408"/>
        <end position="1417"/>
    </location>
</feature>
<feature type="region of interest" description="Disordered" evidence="3">
    <location>
        <begin position="881"/>
        <end position="1021"/>
    </location>
</feature>
<dbReference type="InterPro" id="IPR029325">
    <property type="entry name" value="ITPR-bd"/>
</dbReference>
<feature type="region of interest" description="Disordered" evidence="3">
    <location>
        <begin position="737"/>
        <end position="787"/>
    </location>
</feature>
<feature type="compositionally biased region" description="Polar residues" evidence="3">
    <location>
        <begin position="483"/>
        <end position="492"/>
    </location>
</feature>
<reference evidence="5" key="3">
    <citation type="submission" date="2025-09" db="UniProtKB">
        <authorList>
            <consortium name="Ensembl"/>
        </authorList>
    </citation>
    <scope>IDENTIFICATION</scope>
</reference>
<feature type="compositionally biased region" description="Basic and acidic residues" evidence="3">
    <location>
        <begin position="881"/>
        <end position="890"/>
    </location>
</feature>
<feature type="compositionally biased region" description="Polar residues" evidence="3">
    <location>
        <begin position="387"/>
        <end position="398"/>
    </location>
</feature>
<dbReference type="GeneID" id="103391798"/>
<feature type="region of interest" description="Disordered" evidence="3">
    <location>
        <begin position="1044"/>
        <end position="1163"/>
    </location>
</feature>
<feature type="region of interest" description="Disordered" evidence="3">
    <location>
        <begin position="1"/>
        <end position="77"/>
    </location>
</feature>
<dbReference type="GO" id="GO:0005102">
    <property type="term" value="F:signaling receptor binding"/>
    <property type="evidence" value="ECO:0007669"/>
    <property type="project" value="InterPro"/>
</dbReference>
<feature type="region of interest" description="Disordered" evidence="3">
    <location>
        <begin position="516"/>
        <end position="725"/>
    </location>
</feature>
<dbReference type="Ensembl" id="ENSCSET00000008284.1">
    <property type="protein sequence ID" value="ENSCSEP00000008198.1"/>
    <property type="gene ID" value="ENSCSEG00000005249.1"/>
</dbReference>
<dbReference type="STRING" id="244447.ENSCSEP00000008198"/>
<feature type="compositionally biased region" description="Pro residues" evidence="3">
    <location>
        <begin position="991"/>
        <end position="1008"/>
    </location>
</feature>
<dbReference type="InterPro" id="IPR029326">
    <property type="entry name" value="SSFA2_C"/>
</dbReference>
<dbReference type="PANTHER" id="PTHR17469:SF11">
    <property type="entry name" value="PROTEIN ITPRID2"/>
    <property type="match status" value="1"/>
</dbReference>
<feature type="compositionally biased region" description="Low complexity" evidence="3">
    <location>
        <begin position="927"/>
        <end position="940"/>
    </location>
</feature>
<feature type="compositionally biased region" description="Polar residues" evidence="3">
    <location>
        <begin position="424"/>
        <end position="435"/>
    </location>
</feature>
<feature type="compositionally biased region" description="Basic and acidic residues" evidence="3">
    <location>
        <begin position="56"/>
        <end position="65"/>
    </location>
</feature>
<dbReference type="Pfam" id="PF14722">
    <property type="entry name" value="KRAP_IP3R_bind"/>
    <property type="match status" value="1"/>
</dbReference>
<protein>
    <submittedName>
        <fullName evidence="5">ITPR interacting domain containing 2</fullName>
    </submittedName>
</protein>
<dbReference type="RefSeq" id="XP_008326424.1">
    <property type="nucleotide sequence ID" value="XM_008328202.3"/>
</dbReference>
<feature type="compositionally biased region" description="Basic and acidic residues" evidence="3">
    <location>
        <begin position="636"/>
        <end position="650"/>
    </location>
</feature>
<name>A0A3P8UYE6_CYNSE</name>
<feature type="compositionally biased region" description="Polar residues" evidence="3">
    <location>
        <begin position="1090"/>
        <end position="1117"/>
    </location>
</feature>
<feature type="compositionally biased region" description="Polar residues" evidence="3">
    <location>
        <begin position="810"/>
        <end position="820"/>
    </location>
</feature>
<dbReference type="OMA" id="NRANTPD"/>
<feature type="compositionally biased region" description="Acidic residues" evidence="3">
    <location>
        <begin position="679"/>
        <end position="688"/>
    </location>
</feature>
<dbReference type="CTD" id="6744"/>
<dbReference type="InParanoid" id="A0A3P8UYE6"/>
<feature type="region of interest" description="Disordered" evidence="3">
    <location>
        <begin position="139"/>
        <end position="159"/>
    </location>
</feature>
<feature type="compositionally biased region" description="Basic and acidic residues" evidence="3">
    <location>
        <begin position="34"/>
        <end position="44"/>
    </location>
</feature>
<feature type="region of interest" description="Disordered" evidence="3">
    <location>
        <begin position="807"/>
        <end position="838"/>
    </location>
</feature>
<accession>A0A3P8UYE6</accession>
<feature type="compositionally biased region" description="Basic and acidic residues" evidence="3">
    <location>
        <begin position="577"/>
        <end position="586"/>
    </location>
</feature>
<organism evidence="5 6">
    <name type="scientific">Cynoglossus semilaevis</name>
    <name type="common">Tongue sole</name>
    <dbReference type="NCBI Taxonomy" id="244447"/>
    <lineage>
        <taxon>Eukaryota</taxon>
        <taxon>Metazoa</taxon>
        <taxon>Chordata</taxon>
        <taxon>Craniata</taxon>
        <taxon>Vertebrata</taxon>
        <taxon>Euteleostomi</taxon>
        <taxon>Actinopterygii</taxon>
        <taxon>Neopterygii</taxon>
        <taxon>Teleostei</taxon>
        <taxon>Neoteleostei</taxon>
        <taxon>Acanthomorphata</taxon>
        <taxon>Carangaria</taxon>
        <taxon>Pleuronectiformes</taxon>
        <taxon>Pleuronectoidei</taxon>
        <taxon>Cynoglossidae</taxon>
        <taxon>Cynoglossinae</taxon>
        <taxon>Cynoglossus</taxon>
    </lineage>
</organism>
<keyword evidence="6" id="KW-1185">Reference proteome</keyword>
<feature type="compositionally biased region" description="Low complexity" evidence="3">
    <location>
        <begin position="1060"/>
        <end position="1076"/>
    </location>
</feature>
<feature type="compositionally biased region" description="Acidic residues" evidence="3">
    <location>
        <begin position="458"/>
        <end position="469"/>
    </location>
</feature>
<dbReference type="InterPro" id="IPR043444">
    <property type="entry name" value="TESPA1-like"/>
</dbReference>
<dbReference type="OrthoDB" id="1924287at2759"/>
<feature type="compositionally biased region" description="Basic and acidic residues" evidence="3">
    <location>
        <begin position="762"/>
        <end position="772"/>
    </location>
</feature>
<feature type="coiled-coil region" evidence="2">
    <location>
        <begin position="1280"/>
        <end position="1314"/>
    </location>
</feature>
<feature type="compositionally biased region" description="Polar residues" evidence="3">
    <location>
        <begin position="950"/>
        <end position="966"/>
    </location>
</feature>
<feature type="compositionally biased region" description="Polar residues" evidence="3">
    <location>
        <begin position="14"/>
        <end position="24"/>
    </location>
</feature>
<evidence type="ECO:0000313" key="6">
    <source>
        <dbReference type="Proteomes" id="UP000265120"/>
    </source>
</evidence>
<dbReference type="Pfam" id="PF14723">
    <property type="entry name" value="SSFA2_C"/>
    <property type="match status" value="1"/>
</dbReference>
<feature type="compositionally biased region" description="Polar residues" evidence="3">
    <location>
        <begin position="516"/>
        <end position="529"/>
    </location>
</feature>
<sequence length="1472" mass="161947">MESGAVELGKTADPDSQVQSNCSKASLRRRAWAHSKDSTWHESDQEQGGPQGPKQGDGDAQKPSEEPGQVPNKITSWLIECRTPIGASLDDQSASPSRGALRNGCSFEDDLSLGAEANHLQSTVKKPDPCFGLAAEDKRSQFKERGRSMNSTGSGKSSTVSSVSELLDLYEEDPEEILFNLGFGREEPDLASKVPSRFFNSSSAARGIDIKVYLGAQMQRMELENPNYALTSRFRQIEVLTTVANEFFQLYSQVSGQPVQCIATKEHGIDGEQAGSDEPPPLKRASSARNVAKFLKRTITKHNLLAAPSESPEAQTAIKKTQMNGHAHSDHTQSNGHSHDCPEQESSNTSPDHQVDIVNSKYSRKKESGFLATVTEENSADGETESLTENSPEQSPSRPVNLEEHPPESDSAQIKSGRTEDESQIVTEKSLTSTPVKAPHTLAPPQLALLRTEKTDSFDMEEIQSNDDEGLPHRTSRAADLSRTVSQQSDSSGFAEEPSADSNGYLKIQESCDSCDSETTVTSHPSQDVATPLAVDQSAFDLPDGKEEEWVPCDAVEVDGRNSFKDGDEDSGTSEHVGVEGRSSSREEEEDNESSEHVQVKERSSSREEEEDNGSSEHVEMKGRSSSREEEEDNGSSEHVEVKGRSSSREEGEDNLQQFPQYTAHYFPQNRPMVTYQGESEETLDPSEEGNWSEPGQEQRPTLEEHQSESEKEKELEPAAEQGTTFCVEQQKETKTELGVKTEHAQQITQKQTISDTVPPTKIEEAKDRSQDEPAYMDSGDECSLPVPSSPVLSALYRARRNHQCRTRVPVTSSEKNQGTVRGRGKRSIPLQRSSSLPSSIISPTRVVSSVRIQFGQGQSSCTQPTYSYKFIQKDADVKEEIEGGNEESRSTCTLLINPVSPTGNKSQMSRLAPDNSVPPKPIPRYLLRSPCSLTSSSPPTDWSLADQAPSWSSQSIPDLSSNLHSPAQIHHNSHVNHSWNPGNLMFPHPGTTPTPPYTNPLPNPPSLNPSMYPGSDNLPYPSPLQPYASLPILENHYSHPIRHHSSMSSLHQPPPPSAPLHASLSNLHHASTSSSYPNINVGNQHPKPSFQNPQVYNHPFSPQASNHGTSQASQFSLPYGGYHGYNPNPPMAFPQPAPHQYTHHGLPTGQLPPAPGFLPDLTSAYGQAHSFHPGFPHYPCSPAPGPGPSQVLSSTEMQLRKVLHDIRGTLQSLNQNRANTPDMLGEGASFPSSQSLAEFQQKRQCLNLFRSQMMDLELSVMRQQALVYKHLSPSDRLEVEHLQSLRTAIREQLQELEQQMEEKLAQHRGLHRDNSVDSLSSTSALRAMEPVSDLLREQFSLQSELSYDGNTPSTNVSTRSSTPILRVRRDSGSRQGVYRASINITPVPPPRGNTHVQEEEVQMNEEGSERGGKAPEEGLTGGRGVTNDSLQQLIREIRESVAQEVRQEIYSELLAAVTPRDSPLPNRQKYL</sequence>
<dbReference type="KEGG" id="csem:103391798"/>
<feature type="compositionally biased region" description="Polar residues" evidence="3">
    <location>
        <begin position="891"/>
        <end position="910"/>
    </location>
</feature>
<feature type="compositionally biased region" description="Basic and acidic residues" evidence="3">
    <location>
        <begin position="594"/>
        <end position="607"/>
    </location>
</feature>
<feature type="region of interest" description="Disordered" evidence="3">
    <location>
        <begin position="1383"/>
        <end position="1428"/>
    </location>
</feature>
<keyword evidence="1 2" id="KW-0175">Coiled coil</keyword>
<feature type="compositionally biased region" description="Basic and acidic residues" evidence="3">
    <location>
        <begin position="327"/>
        <end position="342"/>
    </location>
</feature>
<feature type="compositionally biased region" description="Polar residues" evidence="3">
    <location>
        <begin position="312"/>
        <end position="324"/>
    </location>
</feature>
<feature type="compositionally biased region" description="Polar residues" evidence="3">
    <location>
        <begin position="745"/>
        <end position="758"/>
    </location>
</feature>
<feature type="domain" description="ITPR-interacting" evidence="4">
    <location>
        <begin position="141"/>
        <end position="303"/>
    </location>
</feature>
<dbReference type="SMART" id="SM01257">
    <property type="entry name" value="KRAP_IP3R_bind"/>
    <property type="match status" value="1"/>
</dbReference>
<feature type="region of interest" description="Disordered" evidence="3">
    <location>
        <begin position="303"/>
        <end position="355"/>
    </location>
</feature>
<feature type="compositionally biased region" description="Basic and acidic residues" evidence="3">
    <location>
        <begin position="701"/>
        <end position="717"/>
    </location>
</feature>
<feature type="region of interest" description="Disordered" evidence="3">
    <location>
        <begin position="370"/>
        <end position="503"/>
    </location>
</feature>
<reference evidence="5 6" key="1">
    <citation type="journal article" date="2014" name="Nat. Genet.">
        <title>Whole-genome sequence of a flatfish provides insights into ZW sex chromosome evolution and adaptation to a benthic lifestyle.</title>
        <authorList>
            <person name="Chen S."/>
            <person name="Zhang G."/>
            <person name="Shao C."/>
            <person name="Huang Q."/>
            <person name="Liu G."/>
            <person name="Zhang P."/>
            <person name="Song W."/>
            <person name="An N."/>
            <person name="Chalopin D."/>
            <person name="Volff J.N."/>
            <person name="Hong Y."/>
            <person name="Li Q."/>
            <person name="Sha Z."/>
            <person name="Zhou H."/>
            <person name="Xie M."/>
            <person name="Yu Q."/>
            <person name="Liu Y."/>
            <person name="Xiang H."/>
            <person name="Wang N."/>
            <person name="Wu K."/>
            <person name="Yang C."/>
            <person name="Zhou Q."/>
            <person name="Liao X."/>
            <person name="Yang L."/>
            <person name="Hu Q."/>
            <person name="Zhang J."/>
            <person name="Meng L."/>
            <person name="Jin L."/>
            <person name="Tian Y."/>
            <person name="Lian J."/>
            <person name="Yang J."/>
            <person name="Miao G."/>
            <person name="Liu S."/>
            <person name="Liang Z."/>
            <person name="Yan F."/>
            <person name="Li Y."/>
            <person name="Sun B."/>
            <person name="Zhang H."/>
            <person name="Zhang J."/>
            <person name="Zhu Y."/>
            <person name="Du M."/>
            <person name="Zhao Y."/>
            <person name="Schartl M."/>
            <person name="Tang Q."/>
            <person name="Wang J."/>
        </authorList>
    </citation>
    <scope>NUCLEOTIDE SEQUENCE</scope>
</reference>
<dbReference type="GeneTree" id="ENSGT00940000158532"/>
<evidence type="ECO:0000256" key="2">
    <source>
        <dbReference type="SAM" id="Coils"/>
    </source>
</evidence>
<evidence type="ECO:0000259" key="4">
    <source>
        <dbReference type="SMART" id="SM01257"/>
    </source>
</evidence>
<evidence type="ECO:0000256" key="1">
    <source>
        <dbReference type="ARBA" id="ARBA00023054"/>
    </source>
</evidence>
<reference evidence="5" key="2">
    <citation type="submission" date="2025-08" db="UniProtKB">
        <authorList>
            <consortium name="Ensembl"/>
        </authorList>
    </citation>
    <scope>IDENTIFICATION</scope>
</reference>
<dbReference type="Proteomes" id="UP000265120">
    <property type="component" value="Chromosome 16"/>
</dbReference>
<evidence type="ECO:0000256" key="3">
    <source>
        <dbReference type="SAM" id="MobiDB-lite"/>
    </source>
</evidence>
<evidence type="ECO:0000313" key="5">
    <source>
        <dbReference type="Ensembl" id="ENSCSEP00000008198.1"/>
    </source>
</evidence>
<dbReference type="PANTHER" id="PTHR17469">
    <property type="entry name" value="SPERM SPECIFIC ANTIGEN 2-RELATED"/>
    <property type="match status" value="1"/>
</dbReference>
<feature type="compositionally biased region" description="Pro residues" evidence="3">
    <location>
        <begin position="1128"/>
        <end position="1138"/>
    </location>
</feature>
<feature type="compositionally biased region" description="Basic and acidic residues" evidence="3">
    <location>
        <begin position="615"/>
        <end position="628"/>
    </location>
</feature>
<feature type="compositionally biased region" description="Low complexity" evidence="3">
    <location>
        <begin position="828"/>
        <end position="838"/>
    </location>
</feature>